<evidence type="ECO:0000259" key="2">
    <source>
        <dbReference type="PROSITE" id="PS50878"/>
    </source>
</evidence>
<dbReference type="EnsemblMetazoa" id="AALFPA23_023990.R35755">
    <property type="protein sequence ID" value="AALFPA23_023990.P35755"/>
    <property type="gene ID" value="AALFPA23_023990"/>
</dbReference>
<name>A0ABM2A335_AEDAL</name>
<feature type="compositionally biased region" description="Low complexity" evidence="1">
    <location>
        <begin position="244"/>
        <end position="261"/>
    </location>
</feature>
<dbReference type="CDD" id="cd10442">
    <property type="entry name" value="GIY-YIG_PLEs"/>
    <property type="match status" value="1"/>
</dbReference>
<evidence type="ECO:0000256" key="1">
    <source>
        <dbReference type="SAM" id="MobiDB-lite"/>
    </source>
</evidence>
<reference evidence="4" key="1">
    <citation type="journal article" date="2015" name="Proc. Natl. Acad. Sci. U.S.A.">
        <title>Genome sequence of the Asian Tiger mosquito, Aedes albopictus, reveals insights into its biology, genetics, and evolution.</title>
        <authorList>
            <person name="Chen X.G."/>
            <person name="Jiang X."/>
            <person name="Gu J."/>
            <person name="Xu M."/>
            <person name="Wu Y."/>
            <person name="Deng Y."/>
            <person name="Zhang C."/>
            <person name="Bonizzoni M."/>
            <person name="Dermauw W."/>
            <person name="Vontas J."/>
            <person name="Armbruster P."/>
            <person name="Huang X."/>
            <person name="Yang Y."/>
            <person name="Zhang H."/>
            <person name="He W."/>
            <person name="Peng H."/>
            <person name="Liu Y."/>
            <person name="Wu K."/>
            <person name="Chen J."/>
            <person name="Lirakis M."/>
            <person name="Topalis P."/>
            <person name="Van Leeuwen T."/>
            <person name="Hall A.B."/>
            <person name="Jiang X."/>
            <person name="Thorpe C."/>
            <person name="Mueller R.L."/>
            <person name="Sun C."/>
            <person name="Waterhouse R.M."/>
            <person name="Yan G."/>
            <person name="Tu Z.J."/>
            <person name="Fang X."/>
            <person name="James A.A."/>
        </authorList>
    </citation>
    <scope>NUCLEOTIDE SEQUENCE [LARGE SCALE GENOMIC DNA]</scope>
    <source>
        <strain evidence="4">Foshan</strain>
    </source>
</reference>
<dbReference type="PROSITE" id="PS50878">
    <property type="entry name" value="RT_POL"/>
    <property type="match status" value="1"/>
</dbReference>
<organism evidence="3 4">
    <name type="scientific">Aedes albopictus</name>
    <name type="common">Asian tiger mosquito</name>
    <name type="synonym">Stegomyia albopicta</name>
    <dbReference type="NCBI Taxonomy" id="7160"/>
    <lineage>
        <taxon>Eukaryota</taxon>
        <taxon>Metazoa</taxon>
        <taxon>Ecdysozoa</taxon>
        <taxon>Arthropoda</taxon>
        <taxon>Hexapoda</taxon>
        <taxon>Insecta</taxon>
        <taxon>Pterygota</taxon>
        <taxon>Neoptera</taxon>
        <taxon>Endopterygota</taxon>
        <taxon>Diptera</taxon>
        <taxon>Nematocera</taxon>
        <taxon>Culicoidea</taxon>
        <taxon>Culicidae</taxon>
        <taxon>Culicinae</taxon>
        <taxon>Aedini</taxon>
        <taxon>Aedes</taxon>
        <taxon>Stegomyia</taxon>
    </lineage>
</organism>
<dbReference type="Pfam" id="PF26215">
    <property type="entry name" value="HTH_animal"/>
    <property type="match status" value="1"/>
</dbReference>
<dbReference type="GeneID" id="115261481"/>
<dbReference type="CDD" id="cd00304">
    <property type="entry name" value="RT_like"/>
    <property type="match status" value="1"/>
</dbReference>
<dbReference type="InterPro" id="IPR000477">
    <property type="entry name" value="RT_dom"/>
</dbReference>
<dbReference type="EnsemblMetazoa" id="AALFPA23_023990.R35754">
    <property type="protein sequence ID" value="AALFPA23_023990.P35754"/>
    <property type="gene ID" value="AALFPA23_023990"/>
</dbReference>
<dbReference type="InterPro" id="IPR035901">
    <property type="entry name" value="GIY-YIG_endonuc_sf"/>
</dbReference>
<feature type="compositionally biased region" description="Pro residues" evidence="1">
    <location>
        <begin position="231"/>
        <end position="241"/>
    </location>
</feature>
<dbReference type="InterPro" id="IPR058912">
    <property type="entry name" value="HTH_animal"/>
</dbReference>
<dbReference type="RefSeq" id="XP_062698797.1">
    <property type="nucleotide sequence ID" value="XM_062842813.1"/>
</dbReference>
<feature type="domain" description="Reverse transcriptase" evidence="2">
    <location>
        <begin position="1"/>
        <end position="123"/>
    </location>
</feature>
<keyword evidence="4" id="KW-1185">Reference proteome</keyword>
<feature type="region of interest" description="Disordered" evidence="1">
    <location>
        <begin position="463"/>
        <end position="487"/>
    </location>
</feature>
<protein>
    <recommendedName>
        <fullName evidence="2">Reverse transcriptase domain-containing protein</fullName>
    </recommendedName>
</protein>
<dbReference type="RefSeq" id="XP_062698796.1">
    <property type="nucleotide sequence ID" value="XM_062842812.1"/>
</dbReference>
<dbReference type="Gene3D" id="3.40.1440.10">
    <property type="entry name" value="GIY-YIG endonuclease"/>
    <property type="match status" value="1"/>
</dbReference>
<feature type="region of interest" description="Disordered" evidence="1">
    <location>
        <begin position="226"/>
        <end position="261"/>
    </location>
</feature>
<evidence type="ECO:0000313" key="3">
    <source>
        <dbReference type="EnsemblMetazoa" id="AALFPA23_023990.P35755"/>
    </source>
</evidence>
<reference evidence="3" key="2">
    <citation type="submission" date="2025-05" db="UniProtKB">
        <authorList>
            <consortium name="EnsemblMetazoa"/>
        </authorList>
    </citation>
    <scope>IDENTIFICATION</scope>
    <source>
        <strain evidence="3">Foshan</strain>
    </source>
</reference>
<dbReference type="PANTHER" id="PTHR21301">
    <property type="entry name" value="REVERSE TRANSCRIPTASE"/>
    <property type="match status" value="1"/>
</dbReference>
<dbReference type="Proteomes" id="UP000069940">
    <property type="component" value="Unassembled WGS sequence"/>
</dbReference>
<feature type="compositionally biased region" description="Polar residues" evidence="1">
    <location>
        <begin position="469"/>
        <end position="487"/>
    </location>
</feature>
<sequence length="487" mass="55289">MVELCINSSYFRFRDKIYQQTFGTAMGSPLSPILADYVMEDLLESVTKKLNFSIRVLKKYVDDLFLILPRSEVQRTLDAFNEYNPHIQFTIEMEKDGKLPFLDTLTIRSDNQSVKTQWYSKPISSGRLLNYYSFHPMSMKMNVAANFIERVMRLTTDGSTEQQKQKIFHILRLNNYPSSLINRLINRIPINRIHNTAHQAAHPTVSPNANDEVNSDYAPLTQQQTSILPPTSVPPNSPPPRQNSTATASPPLPCSSTTTSAPNILINDIPAHHQATTTPVAEDHHQTNPVTYRSMPHIPMLTRTISNILKKDYNNVKIATRNIKTTKTLLKPVKDPIPPLDQNNVIYSIPCNDCNNVYIGMTTNHLKRRICGHRSDINKLVNLASDNTQAKTALTQHITTEQHTFNLDNTKIIDRTFRSTALPMLEMCHIQNTPNTVNYRTDVDGLNTTYAGILHTIKTNLSRRKPRSNNDSTTTYNLGFDQNEQST</sequence>
<proteinExistence type="predicted"/>
<evidence type="ECO:0000313" key="4">
    <source>
        <dbReference type="Proteomes" id="UP000069940"/>
    </source>
</evidence>
<dbReference type="PANTHER" id="PTHR21301:SF10">
    <property type="entry name" value="REVERSE TRANSCRIPTASE DOMAIN-CONTAINING PROTEIN"/>
    <property type="match status" value="1"/>
</dbReference>
<accession>A0ABM2A335</accession>